<dbReference type="SUPFAM" id="SSF56176">
    <property type="entry name" value="FAD-binding/transporter-associated domain-like"/>
    <property type="match status" value="1"/>
</dbReference>
<evidence type="ECO:0000313" key="8">
    <source>
        <dbReference type="EMBL" id="GAP85000.1"/>
    </source>
</evidence>
<comment type="cofactor">
    <cofactor evidence="1">
        <name>FAD</name>
        <dbReference type="ChEBI" id="CHEBI:57692"/>
    </cofactor>
</comment>
<dbReference type="OrthoDB" id="407275at2759"/>
<evidence type="ECO:0000256" key="2">
    <source>
        <dbReference type="ARBA" id="ARBA00005466"/>
    </source>
</evidence>
<dbReference type="Pfam" id="PF01565">
    <property type="entry name" value="FAD_binding_4"/>
    <property type="match status" value="1"/>
</dbReference>
<dbReference type="Pfam" id="PF08031">
    <property type="entry name" value="BBE"/>
    <property type="match status" value="1"/>
</dbReference>
<reference evidence="8" key="1">
    <citation type="submission" date="2016-03" db="EMBL/GenBank/DDBJ databases">
        <title>Draft genome sequence of Rosellinia necatrix.</title>
        <authorList>
            <person name="Kanematsu S."/>
        </authorList>
    </citation>
    <scope>NUCLEOTIDE SEQUENCE [LARGE SCALE GENOMIC DNA]</scope>
    <source>
        <strain evidence="8">W97</strain>
    </source>
</reference>
<evidence type="ECO:0000259" key="7">
    <source>
        <dbReference type="PROSITE" id="PS51387"/>
    </source>
</evidence>
<dbReference type="EMBL" id="DF977484">
    <property type="protein sequence ID" value="GAP85000.1"/>
    <property type="molecule type" value="Genomic_DNA"/>
</dbReference>
<dbReference type="InterPro" id="IPR036318">
    <property type="entry name" value="FAD-bd_PCMH-like_sf"/>
</dbReference>
<dbReference type="PANTHER" id="PTHR42973:SF39">
    <property type="entry name" value="FAD-BINDING PCMH-TYPE DOMAIN-CONTAINING PROTEIN"/>
    <property type="match status" value="1"/>
</dbReference>
<dbReference type="InterPro" id="IPR016169">
    <property type="entry name" value="FAD-bd_PCMH_sub2"/>
</dbReference>
<dbReference type="Gene3D" id="3.30.465.10">
    <property type="match status" value="1"/>
</dbReference>
<evidence type="ECO:0000256" key="6">
    <source>
        <dbReference type="SAM" id="MobiDB-lite"/>
    </source>
</evidence>
<gene>
    <name evidence="8" type="ORF">SAMD00023353_3900350</name>
</gene>
<accession>A0A1S7UPA3</accession>
<evidence type="ECO:0000313" key="9">
    <source>
        <dbReference type="Proteomes" id="UP000054516"/>
    </source>
</evidence>
<dbReference type="OMA" id="KCNGHSY"/>
<evidence type="ECO:0000256" key="4">
    <source>
        <dbReference type="ARBA" id="ARBA00022827"/>
    </source>
</evidence>
<keyword evidence="3" id="KW-0285">Flavoprotein</keyword>
<dbReference type="AlphaFoldDB" id="A0A1S7UPA3"/>
<feature type="region of interest" description="Disordered" evidence="6">
    <location>
        <begin position="498"/>
        <end position="663"/>
    </location>
</feature>
<keyword evidence="9" id="KW-1185">Reference proteome</keyword>
<keyword evidence="5" id="KW-0560">Oxidoreductase</keyword>
<dbReference type="Proteomes" id="UP000054516">
    <property type="component" value="Unassembled WGS sequence"/>
</dbReference>
<dbReference type="InterPro" id="IPR050416">
    <property type="entry name" value="FAD-linked_Oxidoreductase"/>
</dbReference>
<name>A0A1S7UPA3_ROSNE</name>
<dbReference type="Gene3D" id="3.30.43.10">
    <property type="entry name" value="Uridine Diphospho-n-acetylenolpyruvylglucosamine Reductase, domain 2"/>
    <property type="match status" value="1"/>
</dbReference>
<dbReference type="InterPro" id="IPR016167">
    <property type="entry name" value="FAD-bd_PCMH_sub1"/>
</dbReference>
<dbReference type="GO" id="GO:0071949">
    <property type="term" value="F:FAD binding"/>
    <property type="evidence" value="ECO:0007669"/>
    <property type="project" value="InterPro"/>
</dbReference>
<proteinExistence type="inferred from homology"/>
<dbReference type="STRING" id="77044.A0A1S7UPA3"/>
<dbReference type="InterPro" id="IPR016166">
    <property type="entry name" value="FAD-bd_PCMH"/>
</dbReference>
<protein>
    <submittedName>
        <fullName evidence="8">Putative berberine family protein</fullName>
    </submittedName>
</protein>
<dbReference type="PROSITE" id="PS51387">
    <property type="entry name" value="FAD_PCMH"/>
    <property type="match status" value="1"/>
</dbReference>
<comment type="similarity">
    <text evidence="2">Belongs to the oxygen-dependent FAD-linked oxidoreductase family.</text>
</comment>
<evidence type="ECO:0000256" key="5">
    <source>
        <dbReference type="ARBA" id="ARBA00023002"/>
    </source>
</evidence>
<dbReference type="Gene3D" id="3.40.462.20">
    <property type="match status" value="1"/>
</dbReference>
<keyword evidence="4" id="KW-0274">FAD</keyword>
<organism evidence="8">
    <name type="scientific">Rosellinia necatrix</name>
    <name type="common">White root-rot fungus</name>
    <dbReference type="NCBI Taxonomy" id="77044"/>
    <lineage>
        <taxon>Eukaryota</taxon>
        <taxon>Fungi</taxon>
        <taxon>Dikarya</taxon>
        <taxon>Ascomycota</taxon>
        <taxon>Pezizomycotina</taxon>
        <taxon>Sordariomycetes</taxon>
        <taxon>Xylariomycetidae</taxon>
        <taxon>Xylariales</taxon>
        <taxon>Xylariaceae</taxon>
        <taxon>Rosellinia</taxon>
    </lineage>
</organism>
<dbReference type="InterPro" id="IPR006094">
    <property type="entry name" value="Oxid_FAD_bind_N"/>
</dbReference>
<evidence type="ECO:0000256" key="3">
    <source>
        <dbReference type="ARBA" id="ARBA00022630"/>
    </source>
</evidence>
<evidence type="ECO:0000256" key="1">
    <source>
        <dbReference type="ARBA" id="ARBA00001974"/>
    </source>
</evidence>
<dbReference type="InterPro" id="IPR012951">
    <property type="entry name" value="BBE"/>
</dbReference>
<feature type="domain" description="FAD-binding PCMH-type" evidence="7">
    <location>
        <begin position="35"/>
        <end position="214"/>
    </location>
</feature>
<dbReference type="PANTHER" id="PTHR42973">
    <property type="entry name" value="BINDING OXIDOREDUCTASE, PUTATIVE (AFU_ORTHOLOGUE AFUA_1G17690)-RELATED"/>
    <property type="match status" value="1"/>
</dbReference>
<feature type="compositionally biased region" description="Low complexity" evidence="6">
    <location>
        <begin position="548"/>
        <end position="644"/>
    </location>
</feature>
<dbReference type="GO" id="GO:0016491">
    <property type="term" value="F:oxidoreductase activity"/>
    <property type="evidence" value="ECO:0007669"/>
    <property type="project" value="UniProtKB-KW"/>
</dbReference>
<sequence length="697" mass="76222">MDQSLKFLASGGVPVFRQNEGDYERAVLKANMLYRLAKPACVIQPETPEHVRMIVKQAKSNGLKITIKYSSHSYADRSTASDGILLDLGRMNNVDLDVPSNTVTIGAGCRWSEVYLSLIDGKHDGLIINGGRCPDMGVSGYILGGGLGPFTRSFGMGCDTLKEVSIVTAQGELCTVKDSDQPGYKKARLFWALCGSGGGNYGIVVQMKLNLMQLKSKDKTVVAGKYDWFPKSKEARSGFMTTMNNFYTADWPREMTIDSTWLCDLRDNNNTDIGVRFTIYYDGDVNSYRNLIDKYIEDSELSEQLKQQVQSEKSTRFLKNTLALQWSEEAKRADPTRAVLGYTLYSSFIFDHKTKSNIGEVTAIIKKEMINFRREFEAEQVEFQTTWIHSGGKASDRKPTDTAFFWREGTYHMYIMVEWDDERMEEDMRAFFKRVKRQLRPFSLQGRAASINFPDSTLHSKGYEKAYFGGNFAGVKRIKRSWDNDDFFRWDQSVKLPEEISGRGGGVGVDESDDDTPGAKKPNTNSRTQGRKKNTTTAGKPSAPNIPGSSGTSSIISGTSTASDISGTSGTPGTSSTPGTLKKTGTPGGTSTSSTPSISGTPDIPSISGTPSTPSASSTPGASGAPGTPGKSSISNTSGIKSSTPSAPGAPGMPSTLGIKKSSIDTSGMNYVAQKQWDYYEPDDIENDFQELANLQF</sequence>